<dbReference type="PROSITE" id="PS50809">
    <property type="entry name" value="DM_2"/>
    <property type="match status" value="1"/>
</dbReference>
<dbReference type="GO" id="GO:0046661">
    <property type="term" value="P:male sex differentiation"/>
    <property type="evidence" value="ECO:0007669"/>
    <property type="project" value="Ensembl"/>
</dbReference>
<dbReference type="SMART" id="SM00301">
    <property type="entry name" value="DM"/>
    <property type="match status" value="1"/>
</dbReference>
<dbReference type="Ensembl" id="ENSGALT00010027378.1">
    <property type="protein sequence ID" value="ENSGALP00010015632.1"/>
    <property type="gene ID" value="ENSGALG00010011437.1"/>
</dbReference>
<keyword evidence="7 8" id="KW-0539">Nucleus</keyword>
<protein>
    <submittedName>
        <fullName evidence="11">Doublesex and mab-3 related transcription factor 1</fullName>
    </submittedName>
</protein>
<feature type="region of interest" description="Disordered" evidence="9">
    <location>
        <begin position="593"/>
        <end position="652"/>
    </location>
</feature>
<comment type="similarity">
    <text evidence="1">Belongs to the DMRT family.</text>
</comment>
<keyword evidence="3 8" id="KW-0862">Zinc</keyword>
<dbReference type="GO" id="GO:0006357">
    <property type="term" value="P:regulation of transcription by RNA polymerase II"/>
    <property type="evidence" value="ECO:0000318"/>
    <property type="project" value="GO_Central"/>
</dbReference>
<reference evidence="11" key="1">
    <citation type="submission" date="2020-11" db="EMBL/GenBank/DDBJ databases">
        <title>Gallus gallus (Chicken) genome, bGalGal1, GRCg7b, maternal haplotype autosomes + Z &amp; W.</title>
        <authorList>
            <person name="Warren W."/>
            <person name="Formenti G."/>
            <person name="Fedrigo O."/>
            <person name="Haase B."/>
            <person name="Mountcastle J."/>
            <person name="Balacco J."/>
            <person name="Tracey A."/>
            <person name="Schneider V."/>
            <person name="Okimoto R."/>
            <person name="Cheng H."/>
            <person name="Hawken R."/>
            <person name="Howe K."/>
            <person name="Jarvis E.D."/>
        </authorList>
    </citation>
    <scope>NUCLEOTIDE SEQUENCE [LARGE SCALE GENOMIC DNA]</scope>
    <source>
        <strain evidence="11">Broiler</strain>
    </source>
</reference>
<dbReference type="InterPro" id="IPR009060">
    <property type="entry name" value="UBA-like_sf"/>
</dbReference>
<gene>
    <name evidence="11" type="primary">DMRT1</name>
</gene>
<evidence type="ECO:0000256" key="6">
    <source>
        <dbReference type="ARBA" id="ARBA00023163"/>
    </source>
</evidence>
<dbReference type="GO" id="GO:0019226">
    <property type="term" value="P:transmission of nerve impulse"/>
    <property type="evidence" value="ECO:0007669"/>
    <property type="project" value="Ensembl"/>
</dbReference>
<evidence type="ECO:0000313" key="11">
    <source>
        <dbReference type="Ensembl" id="ENSGALP00010015632.1"/>
    </source>
</evidence>
<keyword evidence="5 8" id="KW-0238">DNA-binding</keyword>
<feature type="compositionally biased region" description="Basic and acidic residues" evidence="9">
    <location>
        <begin position="351"/>
        <end position="360"/>
    </location>
</feature>
<dbReference type="InterPro" id="IPR026607">
    <property type="entry name" value="DMRT"/>
</dbReference>
<feature type="domain" description="DM" evidence="10">
    <location>
        <begin position="47"/>
        <end position="94"/>
    </location>
</feature>
<accession>A0A8V0Y9I0</accession>
<dbReference type="GO" id="GO:0007628">
    <property type="term" value="P:adult walking behavior"/>
    <property type="evidence" value="ECO:0007669"/>
    <property type="project" value="Ensembl"/>
</dbReference>
<proteinExistence type="inferred from homology"/>
<feature type="region of interest" description="Disordered" evidence="9">
    <location>
        <begin position="340"/>
        <end position="369"/>
    </location>
</feature>
<keyword evidence="12" id="KW-1185">Reference proteome</keyword>
<dbReference type="InterPro" id="IPR036407">
    <property type="entry name" value="DM_DNA-bd_sf"/>
</dbReference>
<evidence type="ECO:0000256" key="2">
    <source>
        <dbReference type="ARBA" id="ARBA00022723"/>
    </source>
</evidence>
<dbReference type="InterPro" id="IPR001275">
    <property type="entry name" value="DM_DNA-bd"/>
</dbReference>
<dbReference type="GeneTree" id="ENSGT00940000160420"/>
<dbReference type="Pfam" id="PF00751">
    <property type="entry name" value="DM"/>
    <property type="match status" value="1"/>
</dbReference>
<evidence type="ECO:0000256" key="8">
    <source>
        <dbReference type="PROSITE-ProRule" id="PRU00070"/>
    </source>
</evidence>
<dbReference type="Proteomes" id="UP000000539">
    <property type="component" value="Chromosome Z"/>
</dbReference>
<dbReference type="OrthoDB" id="9946337at2759"/>
<name>A0A8V0Y9I0_CHICK</name>
<dbReference type="InterPro" id="IPR005173">
    <property type="entry name" value="DMA"/>
</dbReference>
<feature type="compositionally biased region" description="Low complexity" evidence="9">
    <location>
        <begin position="26"/>
        <end position="39"/>
    </location>
</feature>
<keyword evidence="6" id="KW-0804">Transcription</keyword>
<dbReference type="CDD" id="cd14419">
    <property type="entry name" value="CUE_DMA_DMRTA3"/>
    <property type="match status" value="1"/>
</dbReference>
<evidence type="ECO:0000256" key="1">
    <source>
        <dbReference type="ARBA" id="ARBA00006834"/>
    </source>
</evidence>
<evidence type="ECO:0000256" key="3">
    <source>
        <dbReference type="ARBA" id="ARBA00022833"/>
    </source>
</evidence>
<sequence>MPGDSPAVSKPPDGAGPGDKAGGLGKAAAQMAAAPAAGKKLPRLPKCARCRNHGYSSPLKGHKRFCMWRDCQCKKCSLIAERQRVMAAQVALRRQQAQEEELGISHPVPLPSAPEPVVKKSSSSSSCLLQDSSSPAHSTSTVAAAAASAPPEGRMLIQDIPSIPSRGHLESTSDLVVDSTYYSSFYQPSLYPYYNNLYNYSQYQMAVATESSSSETGGTFVGSAMKNSLRSLPATYMSSQSGKQWQMKGMENRHAMSSQYRMCSYYPPTSYLGQGVGSPTCVTQILASEDTPSYSESKARGACPVPYKKSLSSGVHKGIWIQHLLTSLPSFADINEERLGDASGTDNAETYSDKDTDQRSSPDMTKAKTCFTPESPEIVSVDEVGYAVQKNGGSTESRPESPKYHAEQNHLLIEGPSGTVSLPFSLKANRPPLEVLKKIFPNQKPTVLELILKGCGGDLVGAVEVLLSSRSSVAGGERTSESDGLVLPSNGHIFEHTLSSYPISSSKWSVGSAFRVPDTLRFSADSSNVVPNPLAVPLQHPFPQPPRYPLMLRNTLARNQSSPFLPNDVTLWNTMTLQQQYQLRSQYVSPFSSNSASVFRSSPVLPSRSSEDPRISIPDDGCPIVSKQPLYTEDEYDERSDSSDSRILNTSS</sequence>
<dbReference type="Pfam" id="PF12374">
    <property type="entry name" value="Dmrt1"/>
    <property type="match status" value="1"/>
</dbReference>
<evidence type="ECO:0000256" key="9">
    <source>
        <dbReference type="SAM" id="MobiDB-lite"/>
    </source>
</evidence>
<evidence type="ECO:0000256" key="5">
    <source>
        <dbReference type="ARBA" id="ARBA00023125"/>
    </source>
</evidence>
<feature type="compositionally biased region" description="Low complexity" evidence="9">
    <location>
        <begin position="593"/>
        <end position="604"/>
    </location>
</feature>
<reference evidence="11" key="2">
    <citation type="submission" date="2025-08" db="UniProtKB">
        <authorList>
            <consortium name="Ensembl"/>
        </authorList>
    </citation>
    <scope>IDENTIFICATION</scope>
    <source>
        <strain evidence="11">broiler</strain>
    </source>
</reference>
<feature type="compositionally biased region" description="Low complexity" evidence="9">
    <location>
        <begin position="121"/>
        <end position="150"/>
    </location>
</feature>
<dbReference type="Gene3D" id="4.10.1040.10">
    <property type="entry name" value="DM DNA-binding domain"/>
    <property type="match status" value="1"/>
</dbReference>
<dbReference type="GO" id="GO:0005634">
    <property type="term" value="C:nucleus"/>
    <property type="evidence" value="ECO:0000318"/>
    <property type="project" value="GO_Central"/>
</dbReference>
<dbReference type="GO" id="GO:0000978">
    <property type="term" value="F:RNA polymerase II cis-regulatory region sequence-specific DNA binding"/>
    <property type="evidence" value="ECO:0000318"/>
    <property type="project" value="GO_Central"/>
</dbReference>
<dbReference type="SUPFAM" id="SSF46934">
    <property type="entry name" value="UBA-like"/>
    <property type="match status" value="1"/>
</dbReference>
<dbReference type="AlphaFoldDB" id="A0A8V0Y9I0"/>
<dbReference type="PANTHER" id="PTHR12322">
    <property type="entry name" value="DOUBLESEX AND MAB-3 RELATED TRANSCRIPTION FACTOR DMRT"/>
    <property type="match status" value="1"/>
</dbReference>
<dbReference type="InterPro" id="IPR022114">
    <property type="entry name" value="DMRT1-like"/>
</dbReference>
<evidence type="ECO:0000259" key="10">
    <source>
        <dbReference type="PROSITE" id="PS50809"/>
    </source>
</evidence>
<feature type="DNA-binding region" description="DM" evidence="8">
    <location>
        <begin position="47"/>
        <end position="94"/>
    </location>
</feature>
<dbReference type="PANTHER" id="PTHR12322:SF70">
    <property type="entry name" value="DOUBLESEX- AND MAB-3-RELATED TRANSCRIPTION FACTOR 1"/>
    <property type="match status" value="1"/>
</dbReference>
<keyword evidence="2 8" id="KW-0479">Metal-binding</keyword>
<organism evidence="11 12">
    <name type="scientific">Gallus gallus</name>
    <name type="common">Chicken</name>
    <dbReference type="NCBI Taxonomy" id="9031"/>
    <lineage>
        <taxon>Eukaryota</taxon>
        <taxon>Metazoa</taxon>
        <taxon>Chordata</taxon>
        <taxon>Craniata</taxon>
        <taxon>Vertebrata</taxon>
        <taxon>Euteleostomi</taxon>
        <taxon>Archelosauria</taxon>
        <taxon>Archosauria</taxon>
        <taxon>Dinosauria</taxon>
        <taxon>Saurischia</taxon>
        <taxon>Theropoda</taxon>
        <taxon>Coelurosauria</taxon>
        <taxon>Aves</taxon>
        <taxon>Neognathae</taxon>
        <taxon>Galloanserae</taxon>
        <taxon>Galliformes</taxon>
        <taxon>Phasianidae</taxon>
        <taxon>Phasianinae</taxon>
        <taxon>Gallus</taxon>
    </lineage>
</organism>
<evidence type="ECO:0000256" key="7">
    <source>
        <dbReference type="ARBA" id="ARBA00023242"/>
    </source>
</evidence>
<feature type="region of interest" description="Disordered" evidence="9">
    <location>
        <begin position="100"/>
        <end position="150"/>
    </location>
</feature>
<feature type="compositionally biased region" description="Gly residues" evidence="9">
    <location>
        <begin position="15"/>
        <end position="25"/>
    </location>
</feature>
<feature type="region of interest" description="Disordered" evidence="9">
    <location>
        <begin position="1"/>
        <end position="39"/>
    </location>
</feature>
<dbReference type="GO" id="GO:0046872">
    <property type="term" value="F:metal ion binding"/>
    <property type="evidence" value="ECO:0007669"/>
    <property type="project" value="UniProtKB-KW"/>
</dbReference>
<dbReference type="GO" id="GO:0000981">
    <property type="term" value="F:DNA-binding transcription factor activity, RNA polymerase II-specific"/>
    <property type="evidence" value="ECO:0000318"/>
    <property type="project" value="GO_Central"/>
</dbReference>
<dbReference type="GO" id="GO:0007548">
    <property type="term" value="P:sex differentiation"/>
    <property type="evidence" value="ECO:0000318"/>
    <property type="project" value="GO_Central"/>
</dbReference>
<dbReference type="GO" id="GO:0021521">
    <property type="term" value="P:ventral spinal cord interneuron specification"/>
    <property type="evidence" value="ECO:0007669"/>
    <property type="project" value="Ensembl"/>
</dbReference>
<reference evidence="11" key="3">
    <citation type="submission" date="2025-09" db="UniProtKB">
        <authorList>
            <consortium name="Ensembl"/>
        </authorList>
    </citation>
    <scope>IDENTIFICATION</scope>
    <source>
        <strain evidence="11">broiler</strain>
    </source>
</reference>
<evidence type="ECO:0000256" key="4">
    <source>
        <dbReference type="ARBA" id="ARBA00023015"/>
    </source>
</evidence>
<dbReference type="SUPFAM" id="SSF82927">
    <property type="entry name" value="Cysteine-rich DNA binding domain, (DM domain)"/>
    <property type="match status" value="1"/>
</dbReference>
<dbReference type="FunFam" id="4.10.1040.10:FF:000001">
    <property type="entry name" value="doublesex- and mab-3-related transcription factor 1"/>
    <property type="match status" value="1"/>
</dbReference>
<dbReference type="Pfam" id="PF03474">
    <property type="entry name" value="DMA"/>
    <property type="match status" value="1"/>
</dbReference>
<comment type="subcellular location">
    <subcellularLocation>
        <location evidence="8">Nucleus</location>
    </subcellularLocation>
</comment>
<keyword evidence="4" id="KW-0805">Transcription regulation</keyword>
<dbReference type="PROSITE" id="PS40000">
    <property type="entry name" value="DM_1"/>
    <property type="match status" value="1"/>
</dbReference>
<evidence type="ECO:0000313" key="12">
    <source>
        <dbReference type="Proteomes" id="UP000000539"/>
    </source>
</evidence>